<dbReference type="OrthoDB" id="408749at2759"/>
<gene>
    <name evidence="2" type="ORF">TVAG_202180</name>
</gene>
<protein>
    <submittedName>
        <fullName evidence="2">Xylanase, putative</fullName>
    </submittedName>
</protein>
<dbReference type="RefSeq" id="XP_001327447.1">
    <property type="nucleotide sequence ID" value="XM_001327412.1"/>
</dbReference>
<organism evidence="2 3">
    <name type="scientific">Trichomonas vaginalis (strain ATCC PRA-98 / G3)</name>
    <dbReference type="NCBI Taxonomy" id="412133"/>
    <lineage>
        <taxon>Eukaryota</taxon>
        <taxon>Metamonada</taxon>
        <taxon>Parabasalia</taxon>
        <taxon>Trichomonadida</taxon>
        <taxon>Trichomonadidae</taxon>
        <taxon>Trichomonas</taxon>
    </lineage>
</organism>
<dbReference type="KEGG" id="tva:4773225"/>
<keyword evidence="2" id="KW-0858">Xylan degradation</keyword>
<reference evidence="2" key="2">
    <citation type="journal article" date="2007" name="Science">
        <title>Draft genome sequence of the sexually transmitted pathogen Trichomonas vaginalis.</title>
        <authorList>
            <person name="Carlton J.M."/>
            <person name="Hirt R.P."/>
            <person name="Silva J.C."/>
            <person name="Delcher A.L."/>
            <person name="Schatz M."/>
            <person name="Zhao Q."/>
            <person name="Wortman J.R."/>
            <person name="Bidwell S.L."/>
            <person name="Alsmark U.C.M."/>
            <person name="Besteiro S."/>
            <person name="Sicheritz-Ponten T."/>
            <person name="Noel C.J."/>
            <person name="Dacks J.B."/>
            <person name="Foster P.G."/>
            <person name="Simillion C."/>
            <person name="Van de Peer Y."/>
            <person name="Miranda-Saavedra D."/>
            <person name="Barton G.J."/>
            <person name="Westrop G.D."/>
            <person name="Mueller S."/>
            <person name="Dessi D."/>
            <person name="Fiori P.L."/>
            <person name="Ren Q."/>
            <person name="Paulsen I."/>
            <person name="Zhang H."/>
            <person name="Bastida-Corcuera F.D."/>
            <person name="Simoes-Barbosa A."/>
            <person name="Brown M.T."/>
            <person name="Hayes R.D."/>
            <person name="Mukherjee M."/>
            <person name="Okumura C.Y."/>
            <person name="Schneider R."/>
            <person name="Smith A.J."/>
            <person name="Vanacova S."/>
            <person name="Villalvazo M."/>
            <person name="Haas B.J."/>
            <person name="Pertea M."/>
            <person name="Feldblyum T.V."/>
            <person name="Utterback T.R."/>
            <person name="Shu C.L."/>
            <person name="Osoegawa K."/>
            <person name="de Jong P.J."/>
            <person name="Hrdy I."/>
            <person name="Horvathova L."/>
            <person name="Zubacova Z."/>
            <person name="Dolezal P."/>
            <person name="Malik S.B."/>
            <person name="Logsdon J.M. Jr."/>
            <person name="Henze K."/>
            <person name="Gupta A."/>
            <person name="Wang C.C."/>
            <person name="Dunne R.L."/>
            <person name="Upcroft J.A."/>
            <person name="Upcroft P."/>
            <person name="White O."/>
            <person name="Salzberg S.L."/>
            <person name="Tang P."/>
            <person name="Chiu C.-H."/>
            <person name="Lee Y.-S."/>
            <person name="Embley T.M."/>
            <person name="Coombs G.H."/>
            <person name="Mottram J.C."/>
            <person name="Tachezy J."/>
            <person name="Fraser-Liggett C.M."/>
            <person name="Johnson P.J."/>
        </authorList>
    </citation>
    <scope>NUCLEOTIDE SEQUENCE [LARGE SCALE GENOMIC DNA]</scope>
    <source>
        <strain evidence="2">G3</strain>
    </source>
</reference>
<dbReference type="GO" id="GO:0004553">
    <property type="term" value="F:hydrolase activity, hydrolyzing O-glycosyl compounds"/>
    <property type="evidence" value="ECO:0007669"/>
    <property type="project" value="InterPro"/>
</dbReference>
<reference evidence="2" key="1">
    <citation type="submission" date="2006-10" db="EMBL/GenBank/DDBJ databases">
        <authorList>
            <person name="Amadeo P."/>
            <person name="Zhao Q."/>
            <person name="Wortman J."/>
            <person name="Fraser-Liggett C."/>
            <person name="Carlton J."/>
        </authorList>
    </citation>
    <scope>NUCLEOTIDE SEQUENCE</scope>
    <source>
        <strain evidence="2">G3</strain>
    </source>
</reference>
<dbReference type="VEuPathDB" id="TrichDB:TVAGG3_0201460"/>
<proteinExistence type="predicted"/>
<dbReference type="EMBL" id="DS113259">
    <property type="protein sequence ID" value="EAY15224.1"/>
    <property type="molecule type" value="Genomic_DNA"/>
</dbReference>
<feature type="domain" description="Endo-beta-1,6-galactanase-like" evidence="1">
    <location>
        <begin position="2"/>
        <end position="34"/>
    </location>
</feature>
<dbReference type="GO" id="GO:0045493">
    <property type="term" value="P:xylan catabolic process"/>
    <property type="evidence" value="ECO:0007669"/>
    <property type="project" value="UniProtKB-KW"/>
</dbReference>
<dbReference type="PANTHER" id="PTHR42767">
    <property type="entry name" value="ENDO-BETA-1,6-GALACTANASE"/>
    <property type="match status" value="1"/>
</dbReference>
<dbReference type="PANTHER" id="PTHR42767:SF1">
    <property type="entry name" value="ENDO-BETA-1,6-GALACTANASE-LIKE DOMAIN-CONTAINING PROTEIN"/>
    <property type="match status" value="1"/>
</dbReference>
<keyword evidence="2" id="KW-0378">Hydrolase</keyword>
<evidence type="ECO:0000313" key="3">
    <source>
        <dbReference type="Proteomes" id="UP000001542"/>
    </source>
</evidence>
<keyword evidence="2" id="KW-0326">Glycosidase</keyword>
<dbReference type="SMR" id="A2DWN9"/>
<dbReference type="InterPro" id="IPR039514">
    <property type="entry name" value="6GAL-like"/>
</dbReference>
<dbReference type="InParanoid" id="A2DWN9"/>
<accession>A2DWN9</accession>
<dbReference type="AlphaFoldDB" id="A2DWN9"/>
<dbReference type="Gene3D" id="3.20.20.80">
    <property type="entry name" value="Glycosidases"/>
    <property type="match status" value="1"/>
</dbReference>
<evidence type="ECO:0000259" key="1">
    <source>
        <dbReference type="Pfam" id="PF14587"/>
    </source>
</evidence>
<dbReference type="InterPro" id="IPR039743">
    <property type="entry name" value="6GAL/EXGAL"/>
</dbReference>
<dbReference type="Pfam" id="PF14587">
    <property type="entry name" value="Glyco_hydr_30_2"/>
    <property type="match status" value="1"/>
</dbReference>
<dbReference type="Proteomes" id="UP000001542">
    <property type="component" value="Unassembled WGS sequence"/>
</dbReference>
<name>A2DWN9_TRIV3</name>
<keyword evidence="3" id="KW-1185">Reference proteome</keyword>
<evidence type="ECO:0000313" key="2">
    <source>
        <dbReference type="EMBL" id="EAY15224.1"/>
    </source>
</evidence>
<dbReference type="VEuPathDB" id="TrichDB:TVAG_202180"/>
<keyword evidence="2" id="KW-0119">Carbohydrate metabolism</keyword>
<keyword evidence="2" id="KW-0624">Polysaccharide degradation</keyword>
<sequence length="163" mass="18468">MDIAMYLSKVIHNDVTVANVTSWSFWTAMDIPHYGHKNRFLLISLTPAAGEWGDIREEGTYAVTHSLWVLGNYSRFIRPGYQRLSMTYDESRDFFGLSWISPDGSEIVTVMSNLSDKGIRLNESHQGWMAKPSQVTLYTTTAAKQLVPTTLEVTSKSCWNPKV</sequence>